<reference evidence="2 3" key="1">
    <citation type="journal article" date="2015" name="Genome Announc.">
        <title>Expanding the biotechnology potential of lactobacilli through comparative genomics of 213 strains and associated genera.</title>
        <authorList>
            <person name="Sun Z."/>
            <person name="Harris H.M."/>
            <person name="McCann A."/>
            <person name="Guo C."/>
            <person name="Argimon S."/>
            <person name="Zhang W."/>
            <person name="Yang X."/>
            <person name="Jeffery I.B."/>
            <person name="Cooney J.C."/>
            <person name="Kagawa T.F."/>
            <person name="Liu W."/>
            <person name="Song Y."/>
            <person name="Salvetti E."/>
            <person name="Wrobel A."/>
            <person name="Rasinkangas P."/>
            <person name="Parkhill J."/>
            <person name="Rea M.C."/>
            <person name="O'Sullivan O."/>
            <person name="Ritari J."/>
            <person name="Douillard F.P."/>
            <person name="Paul Ross R."/>
            <person name="Yang R."/>
            <person name="Briner A.E."/>
            <person name="Felis G.E."/>
            <person name="de Vos W.M."/>
            <person name="Barrangou R."/>
            <person name="Klaenhammer T.R."/>
            <person name="Caufield P.W."/>
            <person name="Cui Y."/>
            <person name="Zhang H."/>
            <person name="O'Toole P.W."/>
        </authorList>
    </citation>
    <scope>NUCLEOTIDE SEQUENCE [LARGE SCALE GENOMIC DNA]</scope>
    <source>
        <strain evidence="2 3">DSM 21115</strain>
    </source>
</reference>
<dbReference type="Proteomes" id="UP000050920">
    <property type="component" value="Unassembled WGS sequence"/>
</dbReference>
<name>A0A0R2NS42_9LACO</name>
<protein>
    <recommendedName>
        <fullName evidence="4">Extracellular protein</fullName>
    </recommendedName>
</protein>
<proteinExistence type="predicted"/>
<feature type="chain" id="PRO_5006421232" description="Extracellular protein" evidence="1">
    <location>
        <begin position="28"/>
        <end position="101"/>
    </location>
</feature>
<dbReference type="AlphaFoldDB" id="A0A0R2NS42"/>
<evidence type="ECO:0000256" key="1">
    <source>
        <dbReference type="SAM" id="SignalP"/>
    </source>
</evidence>
<evidence type="ECO:0000313" key="3">
    <source>
        <dbReference type="Proteomes" id="UP000050920"/>
    </source>
</evidence>
<dbReference type="RefSeq" id="WP_024625398.1">
    <property type="nucleotide sequence ID" value="NZ_AYGX02000075.1"/>
</dbReference>
<gene>
    <name evidence="2" type="ORF">DY78_GL003123</name>
</gene>
<feature type="signal peptide" evidence="1">
    <location>
        <begin position="1"/>
        <end position="27"/>
    </location>
</feature>
<sequence>MKKLFTKLTITLMAAGTLYATSATASADTTAATPEPTSTALVNRVNRETNLATKVSHPSAKDDLTPHATKTALKTMQTEVLNTVDTSSQSLDKMKYQPTAK</sequence>
<evidence type="ECO:0008006" key="4">
    <source>
        <dbReference type="Google" id="ProtNLM"/>
    </source>
</evidence>
<evidence type="ECO:0000313" key="2">
    <source>
        <dbReference type="EMBL" id="KRO27563.1"/>
    </source>
</evidence>
<comment type="caution">
    <text evidence="2">The sequence shown here is derived from an EMBL/GenBank/DDBJ whole genome shotgun (WGS) entry which is preliminary data.</text>
</comment>
<organism evidence="2 3">
    <name type="scientific">Lactiplantibacillus fabifermentans DSM 21115</name>
    <dbReference type="NCBI Taxonomy" id="1413187"/>
    <lineage>
        <taxon>Bacteria</taxon>
        <taxon>Bacillati</taxon>
        <taxon>Bacillota</taxon>
        <taxon>Bacilli</taxon>
        <taxon>Lactobacillales</taxon>
        <taxon>Lactobacillaceae</taxon>
        <taxon>Lactiplantibacillus</taxon>
    </lineage>
</organism>
<dbReference type="EMBL" id="AYGX02000075">
    <property type="protein sequence ID" value="KRO27563.1"/>
    <property type="molecule type" value="Genomic_DNA"/>
</dbReference>
<keyword evidence="1" id="KW-0732">Signal</keyword>
<keyword evidence="3" id="KW-1185">Reference proteome</keyword>
<accession>A0A0R2NS42</accession>